<evidence type="ECO:0000256" key="6">
    <source>
        <dbReference type="SAM" id="Phobius"/>
    </source>
</evidence>
<dbReference type="EMBL" id="JAAJBT010000003">
    <property type="protein sequence ID" value="NHM01709.1"/>
    <property type="molecule type" value="Genomic_DNA"/>
</dbReference>
<dbReference type="Proteomes" id="UP000800984">
    <property type="component" value="Unassembled WGS sequence"/>
</dbReference>
<evidence type="ECO:0000256" key="4">
    <source>
        <dbReference type="ARBA" id="ARBA00022825"/>
    </source>
</evidence>
<dbReference type="CDD" id="cd07560">
    <property type="entry name" value="Peptidase_S41_CPP"/>
    <property type="match status" value="1"/>
</dbReference>
<accession>A0ABX0I7A5</accession>
<dbReference type="PROSITE" id="PS50106">
    <property type="entry name" value="PDZ"/>
    <property type="match status" value="1"/>
</dbReference>
<reference evidence="8 9" key="1">
    <citation type="submission" date="2020-02" db="EMBL/GenBank/DDBJ databases">
        <authorList>
            <person name="Chen W.-M."/>
        </authorList>
    </citation>
    <scope>NUCLEOTIDE SEQUENCE [LARGE SCALE GENOMIC DNA]</scope>
    <source>
        <strain evidence="8 9">KDG-16</strain>
    </source>
</reference>
<evidence type="ECO:0000256" key="2">
    <source>
        <dbReference type="ARBA" id="ARBA00022670"/>
    </source>
</evidence>
<keyword evidence="6" id="KW-0472">Membrane</keyword>
<dbReference type="CDD" id="cd06782">
    <property type="entry name" value="cpPDZ_CPP-like"/>
    <property type="match status" value="1"/>
</dbReference>
<dbReference type="SMART" id="SM00228">
    <property type="entry name" value="PDZ"/>
    <property type="match status" value="1"/>
</dbReference>
<evidence type="ECO:0000259" key="7">
    <source>
        <dbReference type="PROSITE" id="PS50106"/>
    </source>
</evidence>
<feature type="transmembrane region" description="Helical" evidence="6">
    <location>
        <begin position="7"/>
        <end position="27"/>
    </location>
</feature>
<keyword evidence="6" id="KW-0812">Transmembrane</keyword>
<gene>
    <name evidence="8" type="ORF">G4D72_06255</name>
</gene>
<dbReference type="PANTHER" id="PTHR32060:SF30">
    <property type="entry name" value="CARBOXY-TERMINAL PROCESSING PROTEASE CTPA"/>
    <property type="match status" value="1"/>
</dbReference>
<evidence type="ECO:0000313" key="8">
    <source>
        <dbReference type="EMBL" id="NHM01709.1"/>
    </source>
</evidence>
<dbReference type="Gene3D" id="2.30.42.10">
    <property type="match status" value="1"/>
</dbReference>
<evidence type="ECO:0000313" key="9">
    <source>
        <dbReference type="Proteomes" id="UP000800984"/>
    </source>
</evidence>
<evidence type="ECO:0000256" key="5">
    <source>
        <dbReference type="RuleBase" id="RU004404"/>
    </source>
</evidence>
<dbReference type="InterPro" id="IPR004447">
    <property type="entry name" value="Peptidase_S41A"/>
</dbReference>
<dbReference type="SMART" id="SM00245">
    <property type="entry name" value="TSPc"/>
    <property type="match status" value="1"/>
</dbReference>
<dbReference type="RefSeq" id="WP_166076801.1">
    <property type="nucleotide sequence ID" value="NZ_JAAJBT010000003.1"/>
</dbReference>
<keyword evidence="3 5" id="KW-0378">Hydrolase</keyword>
<name>A0ABX0I7A5_9FLAO</name>
<keyword evidence="6" id="KW-1133">Transmembrane helix</keyword>
<feature type="domain" description="PDZ" evidence="7">
    <location>
        <begin position="92"/>
        <end position="147"/>
    </location>
</feature>
<protein>
    <submittedName>
        <fullName evidence="8">S41 family peptidase</fullName>
    </submittedName>
</protein>
<dbReference type="PANTHER" id="PTHR32060">
    <property type="entry name" value="TAIL-SPECIFIC PROTEASE"/>
    <property type="match status" value="1"/>
</dbReference>
<keyword evidence="9" id="KW-1185">Reference proteome</keyword>
<sequence>MSKHQNKYYVFIPVIIAMSFAGGLLLGNKMEVLKNAQIGTKTEGKLKLNKLIDFIDNEYVDKVNSDSIVDLTVTGILENLDPHSTYIPKEQLASVAESMEGNFVGIGVNFYMYKDTLTVIKPIPNGPSAKAGIRAGDRILFANNKQLFKKKYQSETLFPILKGEVGSPIQLTVYRKSEKKKFKVTVTRDVIPVKSIDVATKINEKTGYIKVNRFAETTYDEFHKALVSLNKQGIKELIVDLRENGGGYLEMAVAMADEFLKDNQLIVKTKNKKGTEDLSYATEKGVFESGRLYVLIDENSASASEIFAGAIQDNDRGTIVGRRSFGKGLVQREMKMNDGSAVRLTIARYYTPSGRSIQKPYEDKGEKYFNEFEKRFLSGELYEADSIKVADSLKFKTKKGRIVYGGGGIIPDVFVPIEKNHNQEGLELLLQSDIMSYYAFEKLDKNRSFFSKMNALDLKKEVFKNDKYFNQFKEYVTANGLLFNLSKQKEQILTYLYAEFLKQLFNDTLYYQTILPKDKMIQKVLEKQK</sequence>
<comment type="similarity">
    <text evidence="1 5">Belongs to the peptidase S41A family.</text>
</comment>
<dbReference type="Gene3D" id="3.30.750.44">
    <property type="match status" value="1"/>
</dbReference>
<keyword evidence="2 5" id="KW-0645">Protease</keyword>
<dbReference type="InterPro" id="IPR029045">
    <property type="entry name" value="ClpP/crotonase-like_dom_sf"/>
</dbReference>
<proteinExistence type="inferred from homology"/>
<evidence type="ECO:0000256" key="1">
    <source>
        <dbReference type="ARBA" id="ARBA00009179"/>
    </source>
</evidence>
<dbReference type="SUPFAM" id="SSF50156">
    <property type="entry name" value="PDZ domain-like"/>
    <property type="match status" value="1"/>
</dbReference>
<dbReference type="SUPFAM" id="SSF52096">
    <property type="entry name" value="ClpP/crotonase"/>
    <property type="match status" value="1"/>
</dbReference>
<dbReference type="Pfam" id="PF03572">
    <property type="entry name" value="Peptidase_S41"/>
    <property type="match status" value="1"/>
</dbReference>
<dbReference type="InterPro" id="IPR005151">
    <property type="entry name" value="Tail-specific_protease"/>
</dbReference>
<dbReference type="Gene3D" id="3.90.226.10">
    <property type="entry name" value="2-enoyl-CoA Hydratase, Chain A, domain 1"/>
    <property type="match status" value="1"/>
</dbReference>
<organism evidence="8 9">
    <name type="scientific">Flavobacterium difficile</name>
    <dbReference type="NCBI Taxonomy" id="2709659"/>
    <lineage>
        <taxon>Bacteria</taxon>
        <taxon>Pseudomonadati</taxon>
        <taxon>Bacteroidota</taxon>
        <taxon>Flavobacteriia</taxon>
        <taxon>Flavobacteriales</taxon>
        <taxon>Flavobacteriaceae</taxon>
        <taxon>Flavobacterium</taxon>
    </lineage>
</organism>
<dbReference type="InterPro" id="IPR001478">
    <property type="entry name" value="PDZ"/>
</dbReference>
<comment type="caution">
    <text evidence="8">The sequence shown here is derived from an EMBL/GenBank/DDBJ whole genome shotgun (WGS) entry which is preliminary data.</text>
</comment>
<dbReference type="InterPro" id="IPR036034">
    <property type="entry name" value="PDZ_sf"/>
</dbReference>
<dbReference type="Pfam" id="PF13180">
    <property type="entry name" value="PDZ_2"/>
    <property type="match status" value="1"/>
</dbReference>
<keyword evidence="4 5" id="KW-0720">Serine protease</keyword>
<dbReference type="NCBIfam" id="TIGR00225">
    <property type="entry name" value="prc"/>
    <property type="match status" value="1"/>
</dbReference>
<evidence type="ECO:0000256" key="3">
    <source>
        <dbReference type="ARBA" id="ARBA00022801"/>
    </source>
</evidence>